<keyword evidence="5 10" id="KW-0472">Membrane</keyword>
<comment type="catalytic activity">
    <reaction evidence="8">
        <text>fluoride(in) = fluoride(out)</text>
        <dbReference type="Rhea" id="RHEA:76159"/>
        <dbReference type="ChEBI" id="CHEBI:17051"/>
    </reaction>
    <physiologicalReaction direction="left-to-right" evidence="8">
        <dbReference type="Rhea" id="RHEA:76160"/>
    </physiologicalReaction>
</comment>
<evidence type="ECO:0000256" key="1">
    <source>
        <dbReference type="ARBA" id="ARBA00004651"/>
    </source>
</evidence>
<comment type="similarity">
    <text evidence="7 10">Belongs to the fluoride channel Fluc/FEX (TC 1.A.43) family.</text>
</comment>
<reference evidence="11 12" key="1">
    <citation type="submission" date="2019-02" db="EMBL/GenBank/DDBJ databases">
        <title>Sequencing the genomes of 1000 actinobacteria strains.</title>
        <authorList>
            <person name="Klenk H.-P."/>
        </authorList>
    </citation>
    <scope>NUCLEOTIDE SEQUENCE [LARGE SCALE GENOMIC DNA]</scope>
    <source>
        <strain evidence="11 12">DSM 17364</strain>
    </source>
</reference>
<evidence type="ECO:0000256" key="3">
    <source>
        <dbReference type="ARBA" id="ARBA00022692"/>
    </source>
</evidence>
<dbReference type="InterPro" id="IPR003691">
    <property type="entry name" value="FluC"/>
</dbReference>
<organism evidence="11 12">
    <name type="scientific">Zhihengliuella halotolerans</name>
    <dbReference type="NCBI Taxonomy" id="370736"/>
    <lineage>
        <taxon>Bacteria</taxon>
        <taxon>Bacillati</taxon>
        <taxon>Actinomycetota</taxon>
        <taxon>Actinomycetes</taxon>
        <taxon>Micrococcales</taxon>
        <taxon>Micrococcaceae</taxon>
        <taxon>Zhihengliuella</taxon>
    </lineage>
</organism>
<dbReference type="PANTHER" id="PTHR28259">
    <property type="entry name" value="FLUORIDE EXPORT PROTEIN 1-RELATED"/>
    <property type="match status" value="1"/>
</dbReference>
<protein>
    <recommendedName>
        <fullName evidence="10">Fluoride-specific ion channel FluC</fullName>
    </recommendedName>
</protein>
<feature type="binding site" evidence="10">
    <location>
        <position position="97"/>
    </location>
    <ligand>
        <name>Na(+)</name>
        <dbReference type="ChEBI" id="CHEBI:29101"/>
        <note>structural</note>
    </ligand>
</feature>
<evidence type="ECO:0000313" key="12">
    <source>
        <dbReference type="Proteomes" id="UP000292685"/>
    </source>
</evidence>
<evidence type="ECO:0000256" key="6">
    <source>
        <dbReference type="ARBA" id="ARBA00023303"/>
    </source>
</evidence>
<evidence type="ECO:0000256" key="4">
    <source>
        <dbReference type="ARBA" id="ARBA00022989"/>
    </source>
</evidence>
<comment type="caution">
    <text evidence="11">The sequence shown here is derived from an EMBL/GenBank/DDBJ whole genome shotgun (WGS) entry which is preliminary data.</text>
</comment>
<feature type="binding site" evidence="10">
    <location>
        <position position="100"/>
    </location>
    <ligand>
        <name>Na(+)</name>
        <dbReference type="ChEBI" id="CHEBI:29101"/>
        <note>structural</note>
    </ligand>
</feature>
<dbReference type="AlphaFoldDB" id="A0A4Q8AC43"/>
<keyword evidence="2 10" id="KW-1003">Cell membrane</keyword>
<dbReference type="Proteomes" id="UP000292685">
    <property type="component" value="Unassembled WGS sequence"/>
</dbReference>
<evidence type="ECO:0000313" key="11">
    <source>
        <dbReference type="EMBL" id="RZU61708.1"/>
    </source>
</evidence>
<dbReference type="RefSeq" id="WP_130450122.1">
    <property type="nucleotide sequence ID" value="NZ_SHLA01000001.1"/>
</dbReference>
<dbReference type="PANTHER" id="PTHR28259:SF1">
    <property type="entry name" value="FLUORIDE EXPORT PROTEIN 1-RELATED"/>
    <property type="match status" value="1"/>
</dbReference>
<feature type="transmembrane region" description="Helical" evidence="10">
    <location>
        <begin position="121"/>
        <end position="144"/>
    </location>
</feature>
<evidence type="ECO:0000256" key="2">
    <source>
        <dbReference type="ARBA" id="ARBA00022475"/>
    </source>
</evidence>
<dbReference type="GO" id="GO:0140114">
    <property type="term" value="P:cellular detoxification of fluoride"/>
    <property type="evidence" value="ECO:0007669"/>
    <property type="project" value="UniProtKB-UniRule"/>
</dbReference>
<keyword evidence="10" id="KW-0813">Transport</keyword>
<name>A0A4Q8AC43_9MICC</name>
<keyword evidence="3 10" id="KW-0812">Transmembrane</keyword>
<keyword evidence="12" id="KW-1185">Reference proteome</keyword>
<evidence type="ECO:0000256" key="9">
    <source>
        <dbReference type="ARBA" id="ARBA00049940"/>
    </source>
</evidence>
<keyword evidence="10" id="KW-0406">Ion transport</keyword>
<comment type="function">
    <text evidence="9 10">Fluoride-specific ion channel. Important for reducing fluoride concentration in the cell, thus reducing its toxicity.</text>
</comment>
<evidence type="ECO:0000256" key="10">
    <source>
        <dbReference type="HAMAP-Rule" id="MF_00454"/>
    </source>
</evidence>
<sequence>MSGTAERTTLFPLRALGAVAAAGFAGTLLRYGLFLAFDGSNGPLASGAASLPWGTFTANILGCLALGTLTGWWETAGRLHASGTGTVRLAVAGGFLGSFTTFSAVAVVLPIATLSGAGDVWLLFLYTMLTALSACAAAGIGLLIGRKIELASRPELARDRKSDGTEGP</sequence>
<feature type="transmembrane region" description="Helical" evidence="10">
    <location>
        <begin position="12"/>
        <end position="33"/>
    </location>
</feature>
<accession>A0A4Q8AC43</accession>
<keyword evidence="10" id="KW-0915">Sodium</keyword>
<evidence type="ECO:0000256" key="8">
    <source>
        <dbReference type="ARBA" id="ARBA00035585"/>
    </source>
</evidence>
<proteinExistence type="inferred from homology"/>
<evidence type="ECO:0000256" key="7">
    <source>
        <dbReference type="ARBA" id="ARBA00035120"/>
    </source>
</evidence>
<evidence type="ECO:0000256" key="5">
    <source>
        <dbReference type="ARBA" id="ARBA00023136"/>
    </source>
</evidence>
<feature type="transmembrane region" description="Helical" evidence="10">
    <location>
        <begin position="85"/>
        <end position="109"/>
    </location>
</feature>
<comment type="subcellular location">
    <subcellularLocation>
        <location evidence="1 10">Cell membrane</location>
        <topology evidence="1 10">Multi-pass membrane protein</topology>
    </subcellularLocation>
</comment>
<keyword evidence="6 10" id="KW-0407">Ion channel</keyword>
<dbReference type="GO" id="GO:0062054">
    <property type="term" value="F:fluoride channel activity"/>
    <property type="evidence" value="ECO:0007669"/>
    <property type="project" value="UniProtKB-UniRule"/>
</dbReference>
<dbReference type="GO" id="GO:0046872">
    <property type="term" value="F:metal ion binding"/>
    <property type="evidence" value="ECO:0007669"/>
    <property type="project" value="UniProtKB-KW"/>
</dbReference>
<dbReference type="EMBL" id="SHLA01000001">
    <property type="protein sequence ID" value="RZU61708.1"/>
    <property type="molecule type" value="Genomic_DNA"/>
</dbReference>
<dbReference type="GO" id="GO:0005886">
    <property type="term" value="C:plasma membrane"/>
    <property type="evidence" value="ECO:0007669"/>
    <property type="project" value="UniProtKB-SubCell"/>
</dbReference>
<feature type="transmembrane region" description="Helical" evidence="10">
    <location>
        <begin position="53"/>
        <end position="73"/>
    </location>
</feature>
<keyword evidence="10" id="KW-0479">Metal-binding</keyword>
<gene>
    <name evidence="10" type="primary">fluC</name>
    <name evidence="10" type="synonym">crcB</name>
    <name evidence="11" type="ORF">EV380_1285</name>
</gene>
<dbReference type="Pfam" id="PF02537">
    <property type="entry name" value="CRCB"/>
    <property type="match status" value="1"/>
</dbReference>
<dbReference type="HAMAP" id="MF_00454">
    <property type="entry name" value="FluC"/>
    <property type="match status" value="1"/>
</dbReference>
<keyword evidence="4 10" id="KW-1133">Transmembrane helix</keyword>
<comment type="activity regulation">
    <text evidence="10">Na(+) is not transported, but it plays an essential structural role and its presence is essential for fluoride channel function.</text>
</comment>
<dbReference type="OrthoDB" id="4408652at2"/>